<proteinExistence type="predicted"/>
<evidence type="ECO:0000313" key="2">
    <source>
        <dbReference type="Proteomes" id="UP000185557"/>
    </source>
</evidence>
<gene>
    <name evidence="1" type="ORF">NIES30_05460</name>
</gene>
<dbReference type="EMBL" id="MRCG01000002">
    <property type="protein sequence ID" value="OKH50146.1"/>
    <property type="molecule type" value="Genomic_DNA"/>
</dbReference>
<dbReference type="Gene3D" id="1.20.1270.360">
    <property type="match status" value="1"/>
</dbReference>
<keyword evidence="2" id="KW-1185">Reference proteome</keyword>
<dbReference type="AlphaFoldDB" id="A0A1U7J9G7"/>
<comment type="caution">
    <text evidence="1">The sequence shown here is derived from an EMBL/GenBank/DDBJ whole genome shotgun (WGS) entry which is preliminary data.</text>
</comment>
<dbReference type="PANTHER" id="PTHR37310">
    <property type="entry name" value="CYTOPLASMIC PROTEIN-RELATED"/>
    <property type="match status" value="1"/>
</dbReference>
<accession>A0A1U7J9G7</accession>
<dbReference type="OrthoDB" id="5396211at2"/>
<dbReference type="RefSeq" id="WP_073607386.1">
    <property type="nucleotide sequence ID" value="NZ_MRCG01000002.1"/>
</dbReference>
<dbReference type="PANTHER" id="PTHR37310:SF1">
    <property type="entry name" value="CYTOPLASMIC PROTEIN"/>
    <property type="match status" value="1"/>
</dbReference>
<dbReference type="InterPro" id="IPR005560">
    <property type="entry name" value="Csp_YhjQ"/>
</dbReference>
<reference evidence="1 2" key="1">
    <citation type="submission" date="2016-11" db="EMBL/GenBank/DDBJ databases">
        <title>Draft Genome Sequences of Nine Cyanobacterial Strains from Diverse Habitats.</title>
        <authorList>
            <person name="Zhu T."/>
            <person name="Hou S."/>
            <person name="Lu X."/>
            <person name="Hess W.R."/>
        </authorList>
    </citation>
    <scope>NUCLEOTIDE SEQUENCE [LARGE SCALE GENOMIC DNA]</scope>
    <source>
        <strain evidence="1 2">NIES-30</strain>
    </source>
</reference>
<sequence length="122" mass="13545">MPIQTLKLHNVSDEVQQCIQNCLDCHSMCLNTITYCLEQGGHHAEPSHIRLMMDCVESCQTSANFMLRGSDLHAHFCGACAEVCDRCAKDCASMGDDAQMQACAEMCRRCAETCRRMSMAMA</sequence>
<dbReference type="Pfam" id="PF03860">
    <property type="entry name" value="Csp"/>
    <property type="match status" value="1"/>
</dbReference>
<protein>
    <submittedName>
        <fullName evidence="1">Ferredoxin</fullName>
    </submittedName>
</protein>
<dbReference type="InterPro" id="IPR044543">
    <property type="entry name" value="YHJQ-like"/>
</dbReference>
<organism evidence="1 2">
    <name type="scientific">Phormidium tenue NIES-30</name>
    <dbReference type="NCBI Taxonomy" id="549789"/>
    <lineage>
        <taxon>Bacteria</taxon>
        <taxon>Bacillati</taxon>
        <taxon>Cyanobacteriota</taxon>
        <taxon>Cyanophyceae</taxon>
        <taxon>Oscillatoriophycideae</taxon>
        <taxon>Oscillatoriales</taxon>
        <taxon>Oscillatoriaceae</taxon>
        <taxon>Phormidium</taxon>
    </lineage>
</organism>
<dbReference type="STRING" id="549789.NIES30_05460"/>
<evidence type="ECO:0000313" key="1">
    <source>
        <dbReference type="EMBL" id="OKH50146.1"/>
    </source>
</evidence>
<name>A0A1U7J9G7_9CYAN</name>
<dbReference type="CDD" id="cd08026">
    <property type="entry name" value="DUF326"/>
    <property type="match status" value="1"/>
</dbReference>
<dbReference type="Proteomes" id="UP000185557">
    <property type="component" value="Unassembled WGS sequence"/>
</dbReference>